<proteinExistence type="predicted"/>
<comment type="caution">
    <text evidence="2">The sequence shown here is derived from an EMBL/GenBank/DDBJ whole genome shotgun (WGS) entry which is preliminary data.</text>
</comment>
<sequence>MLIVLIYLDDLDGFELVPPYFYLSELEFQSLAGPTRRRILGLDKRLRSKHEDRDESTDWSLHTKGRLSNCSLCDSSLIEQSNGVYIIRLTSDEPSLMKRTLTSGTQFDYILAGVTSFELAYALRLDLRKGGNGEGQQALSCLLFPQLSWEADEKLDRLATENGLGIRVWGTVNLTAITRSYVISCWSCSGISESLPESWSVPNRQSDAGKYDNYYGRGLKARCALLSRPDNKTKLRKRDQPTSVGSEVRSIGIL</sequence>
<gene>
    <name evidence="2" type="ORF">PXEA_LOCUS569</name>
</gene>
<keyword evidence="3" id="KW-1185">Reference proteome</keyword>
<reference evidence="2" key="1">
    <citation type="submission" date="2018-11" db="EMBL/GenBank/DDBJ databases">
        <authorList>
            <consortium name="Pathogen Informatics"/>
        </authorList>
    </citation>
    <scope>NUCLEOTIDE SEQUENCE</scope>
</reference>
<protein>
    <submittedName>
        <fullName evidence="2">Uncharacterized protein</fullName>
    </submittedName>
</protein>
<evidence type="ECO:0000313" key="3">
    <source>
        <dbReference type="Proteomes" id="UP000784294"/>
    </source>
</evidence>
<evidence type="ECO:0000256" key="1">
    <source>
        <dbReference type="SAM" id="MobiDB-lite"/>
    </source>
</evidence>
<name>A0A448WAN4_9PLAT</name>
<feature type="region of interest" description="Disordered" evidence="1">
    <location>
        <begin position="233"/>
        <end position="254"/>
    </location>
</feature>
<dbReference type="Proteomes" id="UP000784294">
    <property type="component" value="Unassembled WGS sequence"/>
</dbReference>
<dbReference type="AlphaFoldDB" id="A0A448WAN4"/>
<dbReference type="EMBL" id="CAAALY010001057">
    <property type="protein sequence ID" value="VEL07129.1"/>
    <property type="molecule type" value="Genomic_DNA"/>
</dbReference>
<organism evidence="2 3">
    <name type="scientific">Protopolystoma xenopodis</name>
    <dbReference type="NCBI Taxonomy" id="117903"/>
    <lineage>
        <taxon>Eukaryota</taxon>
        <taxon>Metazoa</taxon>
        <taxon>Spiralia</taxon>
        <taxon>Lophotrochozoa</taxon>
        <taxon>Platyhelminthes</taxon>
        <taxon>Monogenea</taxon>
        <taxon>Polyopisthocotylea</taxon>
        <taxon>Polystomatidea</taxon>
        <taxon>Polystomatidae</taxon>
        <taxon>Protopolystoma</taxon>
    </lineage>
</organism>
<evidence type="ECO:0000313" key="2">
    <source>
        <dbReference type="EMBL" id="VEL07129.1"/>
    </source>
</evidence>
<accession>A0A448WAN4</accession>